<sequence length="306" mass="34152">MKGTINLVKQMRTGTRLLLLTFVIVAAVVLLGARNSDTKITKVTSQLTSRSVRGIKQQYQQSKTATIFLHGYNGGAYSTNYLIHKAEQTGAAQKALVVHVYKNGVMAFKGYWQRSIKNPMVQVVFQDNHASQKAQIYWLHQVLVQLKAKYGVTGYNAVGHSLGANDIINQALKYGHDKRLPTLHKVVTIAGPFDGLTGFLNTQTEAQARQLAIKPTRFTKHFATMLKYRKNFPQHVKLLNVYGDTNTGYNNDGFVGVASARAVRYLLRGKLTQYREAFYSGADAAHCALNQNPSVAQRMIRFLWSA</sequence>
<dbReference type="InterPro" id="IPR029058">
    <property type="entry name" value="AB_hydrolase_fold"/>
</dbReference>
<dbReference type="RefSeq" id="WP_181185341.1">
    <property type="nucleotide sequence ID" value="NZ_BOUG01000009.1"/>
</dbReference>
<reference evidence="1" key="1">
    <citation type="submission" date="2023-08" db="EMBL/GenBank/DDBJ databases">
        <authorList>
            <person name="Page C.A."/>
            <person name="Perez-Diaz I.M."/>
        </authorList>
    </citation>
    <scope>NUCLEOTIDE SEQUENCE</scope>
    <source>
        <strain evidence="1">1.8.9</strain>
    </source>
</reference>
<proteinExistence type="predicted"/>
<dbReference type="KEGG" id="lpg:BB562_15260"/>
<dbReference type="InterPro" id="IPR010315">
    <property type="entry name" value="DUF915_hydro-like"/>
</dbReference>
<dbReference type="GO" id="GO:0016787">
    <property type="term" value="F:hydrolase activity"/>
    <property type="evidence" value="ECO:0007669"/>
    <property type="project" value="UniProtKB-KW"/>
</dbReference>
<gene>
    <name evidence="1" type="ORF">RI555_01640</name>
</gene>
<keyword evidence="1" id="KW-0378">Hydrolase</keyword>
<dbReference type="EMBL" id="JAVLAO010000001">
    <property type="protein sequence ID" value="MDT7037715.1"/>
    <property type="molecule type" value="Genomic_DNA"/>
</dbReference>
<dbReference type="Gene3D" id="3.40.50.1820">
    <property type="entry name" value="alpha/beta hydrolase"/>
    <property type="match status" value="1"/>
</dbReference>
<accession>A0AAW8WB17</accession>
<dbReference type="Pfam" id="PF06028">
    <property type="entry name" value="DUF915"/>
    <property type="match status" value="1"/>
</dbReference>
<dbReference type="AlphaFoldDB" id="A0AAW8WB17"/>
<evidence type="ECO:0000313" key="2">
    <source>
        <dbReference type="Proteomes" id="UP001263852"/>
    </source>
</evidence>
<protein>
    <submittedName>
        <fullName evidence="1">Alpha/beta hydrolase</fullName>
    </submittedName>
</protein>
<comment type="caution">
    <text evidence="1">The sequence shown here is derived from an EMBL/GenBank/DDBJ whole genome shotgun (WGS) entry which is preliminary data.</text>
</comment>
<dbReference type="Proteomes" id="UP001263852">
    <property type="component" value="Unassembled WGS sequence"/>
</dbReference>
<name>A0AAW8WB17_LACPE</name>
<dbReference type="SUPFAM" id="SSF53474">
    <property type="entry name" value="alpha/beta-Hydrolases"/>
    <property type="match status" value="1"/>
</dbReference>
<organism evidence="1 2">
    <name type="scientific">Lactiplantibacillus pentosus</name>
    <name type="common">Lactobacillus pentosus</name>
    <dbReference type="NCBI Taxonomy" id="1589"/>
    <lineage>
        <taxon>Bacteria</taxon>
        <taxon>Bacillati</taxon>
        <taxon>Bacillota</taxon>
        <taxon>Bacilli</taxon>
        <taxon>Lactobacillales</taxon>
        <taxon>Lactobacillaceae</taxon>
        <taxon>Lactiplantibacillus</taxon>
    </lineage>
</organism>
<evidence type="ECO:0000313" key="1">
    <source>
        <dbReference type="EMBL" id="MDT7037715.1"/>
    </source>
</evidence>